<organism evidence="1">
    <name type="scientific">mine drainage metagenome</name>
    <dbReference type="NCBI Taxonomy" id="410659"/>
    <lineage>
        <taxon>unclassified sequences</taxon>
        <taxon>metagenomes</taxon>
        <taxon>ecological metagenomes</taxon>
    </lineage>
</organism>
<accession>E6QX21</accession>
<reference evidence="1" key="1">
    <citation type="submission" date="2009-10" db="EMBL/GenBank/DDBJ databases">
        <title>Diversity of trophic interactions inside an arsenic-rich microbial ecosystem.</title>
        <authorList>
            <person name="Bertin P.N."/>
            <person name="Heinrich-Salmeron A."/>
            <person name="Pelletier E."/>
            <person name="Goulhen-Chollet F."/>
            <person name="Arsene-Ploetze F."/>
            <person name="Gallien S."/>
            <person name="Calteau A."/>
            <person name="Vallenet D."/>
            <person name="Casiot C."/>
            <person name="Chane-Woon-Ming B."/>
            <person name="Giloteaux L."/>
            <person name="Barakat M."/>
            <person name="Bonnefoy V."/>
            <person name="Bruneel O."/>
            <person name="Chandler M."/>
            <person name="Cleiss J."/>
            <person name="Duran R."/>
            <person name="Elbaz-Poulichet F."/>
            <person name="Fonknechten N."/>
            <person name="Lauga B."/>
            <person name="Mornico D."/>
            <person name="Ortet P."/>
            <person name="Schaeffer C."/>
            <person name="Siguier P."/>
            <person name="Alexander Thil Smith A."/>
            <person name="Van Dorsselaer A."/>
            <person name="Weissenbach J."/>
            <person name="Medigue C."/>
            <person name="Le Paslier D."/>
        </authorList>
    </citation>
    <scope>NUCLEOTIDE SEQUENCE</scope>
</reference>
<comment type="caution">
    <text evidence="1">The sequence shown here is derived from an EMBL/GenBank/DDBJ whole genome shotgun (WGS) entry which is preliminary data.</text>
</comment>
<evidence type="ECO:0008006" key="2">
    <source>
        <dbReference type="Google" id="ProtNLM"/>
    </source>
</evidence>
<proteinExistence type="predicted"/>
<dbReference type="EMBL" id="CABR01000167">
    <property type="protein sequence ID" value="CBI11795.1"/>
    <property type="molecule type" value="Genomic_DNA"/>
</dbReference>
<dbReference type="AlphaFoldDB" id="E6QX21"/>
<sequence length="56" mass="6691">MEPKGSLRYRIVYAYEPGTLQFHVLAIVHRDFNYETDHEITQRIRKAYNELGLSIH</sequence>
<protein>
    <recommendedName>
        <fullName evidence="2">Addiction module toxin RelE</fullName>
    </recommendedName>
</protein>
<name>E6QX21_9ZZZZ</name>
<gene>
    <name evidence="1" type="ORF">CARN7_2642</name>
</gene>
<evidence type="ECO:0000313" key="1">
    <source>
        <dbReference type="EMBL" id="CBI11795.1"/>
    </source>
</evidence>